<keyword evidence="2" id="KW-1185">Reference proteome</keyword>
<organism evidence="1 2">
    <name type="scientific">Nepenthes gracilis</name>
    <name type="common">Slender pitcher plant</name>
    <dbReference type="NCBI Taxonomy" id="150966"/>
    <lineage>
        <taxon>Eukaryota</taxon>
        <taxon>Viridiplantae</taxon>
        <taxon>Streptophyta</taxon>
        <taxon>Embryophyta</taxon>
        <taxon>Tracheophyta</taxon>
        <taxon>Spermatophyta</taxon>
        <taxon>Magnoliopsida</taxon>
        <taxon>eudicotyledons</taxon>
        <taxon>Gunneridae</taxon>
        <taxon>Pentapetalae</taxon>
        <taxon>Caryophyllales</taxon>
        <taxon>Nepenthaceae</taxon>
        <taxon>Nepenthes</taxon>
    </lineage>
</organism>
<protein>
    <submittedName>
        <fullName evidence="1">Uncharacterized protein</fullName>
    </submittedName>
</protein>
<dbReference type="Proteomes" id="UP001279734">
    <property type="component" value="Unassembled WGS sequence"/>
</dbReference>
<dbReference type="AlphaFoldDB" id="A0AAD3XPK8"/>
<sequence length="87" mass="10264">MQGYHNSTDTTINRMQLSHYWLRLTRYTTLHAVPLRFLLHVSLNKDALIVSWRNAVEQLVEIIKFSQKFGVVDGWFPHLPQELLICN</sequence>
<evidence type="ECO:0000313" key="1">
    <source>
        <dbReference type="EMBL" id="GMH12298.1"/>
    </source>
</evidence>
<accession>A0AAD3XPK8</accession>
<gene>
    <name evidence="1" type="ORF">Nepgr_014139</name>
</gene>
<dbReference type="EMBL" id="BSYO01000011">
    <property type="protein sequence ID" value="GMH12298.1"/>
    <property type="molecule type" value="Genomic_DNA"/>
</dbReference>
<proteinExistence type="predicted"/>
<comment type="caution">
    <text evidence="1">The sequence shown here is derived from an EMBL/GenBank/DDBJ whole genome shotgun (WGS) entry which is preliminary data.</text>
</comment>
<name>A0AAD3XPK8_NEPGR</name>
<reference evidence="1" key="1">
    <citation type="submission" date="2023-05" db="EMBL/GenBank/DDBJ databases">
        <title>Nepenthes gracilis genome sequencing.</title>
        <authorList>
            <person name="Fukushima K."/>
        </authorList>
    </citation>
    <scope>NUCLEOTIDE SEQUENCE</scope>
    <source>
        <strain evidence="1">SING2019-196</strain>
    </source>
</reference>
<evidence type="ECO:0000313" key="2">
    <source>
        <dbReference type="Proteomes" id="UP001279734"/>
    </source>
</evidence>